<reference evidence="1" key="1">
    <citation type="submission" date="2020-03" db="EMBL/GenBank/DDBJ databases">
        <title>The deep terrestrial virosphere.</title>
        <authorList>
            <person name="Holmfeldt K."/>
            <person name="Nilsson E."/>
            <person name="Simone D."/>
            <person name="Lopez-Fernandez M."/>
            <person name="Wu X."/>
            <person name="de Brujin I."/>
            <person name="Lundin D."/>
            <person name="Andersson A."/>
            <person name="Bertilsson S."/>
            <person name="Dopson M."/>
        </authorList>
    </citation>
    <scope>NUCLEOTIDE SEQUENCE</scope>
    <source>
        <strain evidence="1">MM415B00627</strain>
    </source>
</reference>
<accession>A0A6M3J3C3</accession>
<gene>
    <name evidence="1" type="ORF">MM415B00627_0014</name>
</gene>
<dbReference type="EMBL" id="MT141497">
    <property type="protein sequence ID" value="QJA63432.1"/>
    <property type="molecule type" value="Genomic_DNA"/>
</dbReference>
<protein>
    <submittedName>
        <fullName evidence="1">Uncharacterized protein</fullName>
    </submittedName>
</protein>
<proteinExistence type="predicted"/>
<dbReference type="AlphaFoldDB" id="A0A6M3J3C3"/>
<name>A0A6M3J3C3_9ZZZZ</name>
<organism evidence="1">
    <name type="scientific">viral metagenome</name>
    <dbReference type="NCBI Taxonomy" id="1070528"/>
    <lineage>
        <taxon>unclassified sequences</taxon>
        <taxon>metagenomes</taxon>
        <taxon>organismal metagenomes</taxon>
    </lineage>
</organism>
<sequence>MITPRTPSTRQVECAICAARDLNDCLTPTATAVEIAYDPHRDGLRERPVYACPDCAAQMED</sequence>
<evidence type="ECO:0000313" key="1">
    <source>
        <dbReference type="EMBL" id="QJA63432.1"/>
    </source>
</evidence>